<keyword evidence="2" id="KW-1185">Reference proteome</keyword>
<name>A0AAV5U6C1_9BILA</name>
<dbReference type="EMBL" id="BTSX01000005">
    <property type="protein sequence ID" value="GMT02208.1"/>
    <property type="molecule type" value="Genomic_DNA"/>
</dbReference>
<accession>A0AAV5U6C1</accession>
<feature type="non-terminal residue" evidence="1">
    <location>
        <position position="1"/>
    </location>
</feature>
<evidence type="ECO:0000313" key="2">
    <source>
        <dbReference type="Proteomes" id="UP001432027"/>
    </source>
</evidence>
<gene>
    <name evidence="1" type="ORF">PENTCL1PPCAC_24382</name>
</gene>
<evidence type="ECO:0000313" key="1">
    <source>
        <dbReference type="EMBL" id="GMT02208.1"/>
    </source>
</evidence>
<organism evidence="1 2">
    <name type="scientific">Pristionchus entomophagus</name>
    <dbReference type="NCBI Taxonomy" id="358040"/>
    <lineage>
        <taxon>Eukaryota</taxon>
        <taxon>Metazoa</taxon>
        <taxon>Ecdysozoa</taxon>
        <taxon>Nematoda</taxon>
        <taxon>Chromadorea</taxon>
        <taxon>Rhabditida</taxon>
        <taxon>Rhabditina</taxon>
        <taxon>Diplogasteromorpha</taxon>
        <taxon>Diplogasteroidea</taxon>
        <taxon>Neodiplogasteridae</taxon>
        <taxon>Pristionchus</taxon>
    </lineage>
</organism>
<dbReference type="AlphaFoldDB" id="A0AAV5U6C1"/>
<feature type="non-terminal residue" evidence="1">
    <location>
        <position position="108"/>
    </location>
</feature>
<comment type="caution">
    <text evidence="1">The sequence shown here is derived from an EMBL/GenBank/DDBJ whole genome shotgun (WGS) entry which is preliminary data.</text>
</comment>
<proteinExistence type="predicted"/>
<dbReference type="Proteomes" id="UP001432027">
    <property type="component" value="Unassembled WGS sequence"/>
</dbReference>
<sequence>RMADSSNFILRWEINNPAAVYAASTDLDSQVLSEGGFEWIAGIRWVNAGSTNFDVILTCKNQRGGEWECKGDVSLVFIHSSNDVEGKDNLELNDCNCVHNFCSVGGTL</sequence>
<reference evidence="1" key="1">
    <citation type="submission" date="2023-10" db="EMBL/GenBank/DDBJ databases">
        <title>Genome assembly of Pristionchus species.</title>
        <authorList>
            <person name="Yoshida K."/>
            <person name="Sommer R.J."/>
        </authorList>
    </citation>
    <scope>NUCLEOTIDE SEQUENCE</scope>
    <source>
        <strain evidence="1">RS0144</strain>
    </source>
</reference>
<protein>
    <submittedName>
        <fullName evidence="1">Uncharacterized protein</fullName>
    </submittedName>
</protein>